<dbReference type="Pfam" id="PF00144">
    <property type="entry name" value="Beta-lactamase"/>
    <property type="match status" value="1"/>
</dbReference>
<evidence type="ECO:0000313" key="3">
    <source>
        <dbReference type="Proteomes" id="UP000199251"/>
    </source>
</evidence>
<proteinExistence type="predicted"/>
<protein>
    <submittedName>
        <fullName evidence="2">Carboxylesterase</fullName>
    </submittedName>
</protein>
<dbReference type="PANTHER" id="PTHR43319">
    <property type="entry name" value="BETA-LACTAMASE-RELATED"/>
    <property type="match status" value="1"/>
</dbReference>
<dbReference type="PANTHER" id="PTHR43319:SF3">
    <property type="entry name" value="BETA-LACTAMASE-RELATED DOMAIN-CONTAINING PROTEIN"/>
    <property type="match status" value="1"/>
</dbReference>
<dbReference type="AlphaFoldDB" id="A0A0E3WCA3"/>
<dbReference type="InterPro" id="IPR052907">
    <property type="entry name" value="Beta-lactamase/esterase"/>
</dbReference>
<dbReference type="STRING" id="141349.BN1232_02579"/>
<dbReference type="RefSeq" id="WP_090601654.1">
    <property type="nucleotide sequence ID" value="NZ_CTEE01000001.1"/>
</dbReference>
<evidence type="ECO:0000259" key="1">
    <source>
        <dbReference type="Pfam" id="PF00144"/>
    </source>
</evidence>
<dbReference type="Proteomes" id="UP000199251">
    <property type="component" value="Unassembled WGS sequence"/>
</dbReference>
<evidence type="ECO:0000313" key="2">
    <source>
        <dbReference type="EMBL" id="CQD13228.1"/>
    </source>
</evidence>
<dbReference type="SUPFAM" id="SSF56601">
    <property type="entry name" value="beta-lactamase/transpeptidase-like"/>
    <property type="match status" value="1"/>
</dbReference>
<dbReference type="EMBL" id="CTEE01000001">
    <property type="protein sequence ID" value="CQD13228.1"/>
    <property type="molecule type" value="Genomic_DNA"/>
</dbReference>
<accession>A0A0E3WCA3</accession>
<gene>
    <name evidence="2" type="ORF">BN1232_02579</name>
</gene>
<organism evidence="2 3">
    <name type="scientific">Mycobacterium lentiflavum</name>
    <dbReference type="NCBI Taxonomy" id="141349"/>
    <lineage>
        <taxon>Bacteria</taxon>
        <taxon>Bacillati</taxon>
        <taxon>Actinomycetota</taxon>
        <taxon>Actinomycetes</taxon>
        <taxon>Mycobacteriales</taxon>
        <taxon>Mycobacteriaceae</taxon>
        <taxon>Mycobacterium</taxon>
        <taxon>Mycobacterium simiae complex</taxon>
    </lineage>
</organism>
<name>A0A0E3WCA3_MYCLN</name>
<sequence length="409" mass="43986">MAQQVQIPADLIGGEADEGYGKVADAFRRNFSGGQEIGAAVAVYRDGRKVVDLWGGYRNGNTRAPWQEDTLVNVFSTTKGIASLAVAVAASRGYLSYDAKVIDYWPEFGQAGKESITVRRLLAHQAGLPVVKPPLTLQELADPPKMSAKLAAQVPAWTPGTRHGYHGITLGWYEGELIRRTDPAGRTLGRFFADEIAGPLGLDLYIGLPDSVDRARVAHLDAWSFPRLLLHLNTMPRRFVLALFNPFDLAAPSLTVAEGIQGLGMFNRDELRVVEMPAVNGTGTARSIAKLYGSAATGSPQLGLTAATLDALHKPALPPTKGLRDKVLHVDTTFSLGFNKPIPMCVFGSSENAFGTPGAGGSFGFADPDTGIGYGYVMNKLGFHLMSDPRELALRNALFHETLGSRRQV</sequence>
<feature type="domain" description="Beta-lactamase-related" evidence="1">
    <location>
        <begin position="27"/>
        <end position="383"/>
    </location>
</feature>
<dbReference type="OrthoDB" id="9809635at2"/>
<dbReference type="InterPro" id="IPR001466">
    <property type="entry name" value="Beta-lactam-related"/>
</dbReference>
<dbReference type="InterPro" id="IPR012338">
    <property type="entry name" value="Beta-lactam/transpept-like"/>
</dbReference>
<reference evidence="2 3" key="1">
    <citation type="submission" date="2015-03" db="EMBL/GenBank/DDBJ databases">
        <authorList>
            <person name="Urmite Genomes"/>
        </authorList>
    </citation>
    <scope>NUCLEOTIDE SEQUENCE [LARGE SCALE GENOMIC DNA]</scope>
    <source>
        <strain evidence="2 3">CSUR P1491</strain>
    </source>
</reference>
<dbReference type="Gene3D" id="3.40.710.10">
    <property type="entry name" value="DD-peptidase/beta-lactamase superfamily"/>
    <property type="match status" value="1"/>
</dbReference>